<dbReference type="AlphaFoldDB" id="X1VGT4"/>
<protein>
    <submittedName>
        <fullName evidence="1">Uncharacterized protein</fullName>
    </submittedName>
</protein>
<sequence>AENWIKIGDTPDEPDREELLFISDSNKVMRIRYLLGQMFELKSYSESYNSFPAISSHVTAYGRIYLWQLIQVAGYGNYFYCDTDSLIVNDKGLDNLYCMINDTELGMLKLEETLSHLVIWGLKDYETDKKTVIKGIRKNAVSLGNGVYQQELWPSFKGIFKTTNVNKYMVKHVTKHLTREYTKGTVDNSGRVNPFVLV</sequence>
<dbReference type="InterPro" id="IPR023211">
    <property type="entry name" value="DNA_pol_palm_dom_sf"/>
</dbReference>
<feature type="non-terminal residue" evidence="1">
    <location>
        <position position="1"/>
    </location>
</feature>
<dbReference type="Gene3D" id="3.90.1600.10">
    <property type="entry name" value="Palm domain of DNA polymerase"/>
    <property type="match status" value="1"/>
</dbReference>
<evidence type="ECO:0000313" key="1">
    <source>
        <dbReference type="EMBL" id="GAJ06420.1"/>
    </source>
</evidence>
<comment type="caution">
    <text evidence="1">The sequence shown here is derived from an EMBL/GenBank/DDBJ whole genome shotgun (WGS) entry which is preliminary data.</text>
</comment>
<accession>X1VGT4</accession>
<dbReference type="GO" id="GO:0003676">
    <property type="term" value="F:nucleic acid binding"/>
    <property type="evidence" value="ECO:0007669"/>
    <property type="project" value="InterPro"/>
</dbReference>
<dbReference type="EMBL" id="BARW01029157">
    <property type="protein sequence ID" value="GAJ06420.1"/>
    <property type="molecule type" value="Genomic_DNA"/>
</dbReference>
<proteinExistence type="predicted"/>
<name>X1VGT4_9ZZZZ</name>
<dbReference type="GO" id="GO:0000166">
    <property type="term" value="F:nucleotide binding"/>
    <property type="evidence" value="ECO:0007669"/>
    <property type="project" value="InterPro"/>
</dbReference>
<gene>
    <name evidence="1" type="ORF">S12H4_46926</name>
</gene>
<reference evidence="1" key="1">
    <citation type="journal article" date="2014" name="Front. Microbiol.">
        <title>High frequency of phylogenetically diverse reductive dehalogenase-homologous genes in deep subseafloor sedimentary metagenomes.</title>
        <authorList>
            <person name="Kawai M."/>
            <person name="Futagami T."/>
            <person name="Toyoda A."/>
            <person name="Takaki Y."/>
            <person name="Nishi S."/>
            <person name="Hori S."/>
            <person name="Arai W."/>
            <person name="Tsubouchi T."/>
            <person name="Morono Y."/>
            <person name="Uchiyama I."/>
            <person name="Ito T."/>
            <person name="Fujiyama A."/>
            <person name="Inagaki F."/>
            <person name="Takami H."/>
        </authorList>
    </citation>
    <scope>NUCLEOTIDE SEQUENCE</scope>
    <source>
        <strain evidence="1">Expedition CK06-06</strain>
    </source>
</reference>
<dbReference type="InterPro" id="IPR043502">
    <property type="entry name" value="DNA/RNA_pol_sf"/>
</dbReference>
<dbReference type="InterPro" id="IPR017964">
    <property type="entry name" value="DNA-dir_DNA_pol_B_CS"/>
</dbReference>
<organism evidence="1">
    <name type="scientific">marine sediment metagenome</name>
    <dbReference type="NCBI Taxonomy" id="412755"/>
    <lineage>
        <taxon>unclassified sequences</taxon>
        <taxon>metagenomes</taxon>
        <taxon>ecological metagenomes</taxon>
    </lineage>
</organism>
<dbReference type="SUPFAM" id="SSF56672">
    <property type="entry name" value="DNA/RNA polymerases"/>
    <property type="match status" value="1"/>
</dbReference>
<dbReference type="PROSITE" id="PS00116">
    <property type="entry name" value="DNA_POLYMERASE_B"/>
    <property type="match status" value="1"/>
</dbReference>